<evidence type="ECO:0000256" key="1">
    <source>
        <dbReference type="ARBA" id="ARBA00004777"/>
    </source>
</evidence>
<keyword evidence="3" id="KW-0554">One-carbon metabolism</keyword>
<dbReference type="HOGENOM" id="CLU_003601_3_3_1"/>
<accession>D8QR88</accession>
<evidence type="ECO:0000256" key="2">
    <source>
        <dbReference type="ARBA" id="ARBA00012295"/>
    </source>
</evidence>
<dbReference type="PROSITE" id="PS00721">
    <property type="entry name" value="FTHFS_1"/>
    <property type="match status" value="1"/>
</dbReference>
<dbReference type="Gene3D" id="3.40.50.300">
    <property type="entry name" value="P-loop containing nucleotide triphosphate hydrolases"/>
    <property type="match status" value="1"/>
</dbReference>
<name>D8QR88_SELML</name>
<dbReference type="FunCoup" id="D8QR88">
    <property type="interactions" value="4406"/>
</dbReference>
<dbReference type="AlphaFoldDB" id="D8QR88"/>
<keyword evidence="6" id="KW-0067">ATP-binding</keyword>
<dbReference type="OMA" id="QPIMFRR"/>
<evidence type="ECO:0000256" key="3">
    <source>
        <dbReference type="ARBA" id="ARBA00022563"/>
    </source>
</evidence>
<dbReference type="InterPro" id="IPR027417">
    <property type="entry name" value="P-loop_NTPase"/>
</dbReference>
<keyword evidence="4" id="KW-0436">Ligase</keyword>
<gene>
    <name evidence="7" type="ORF">SELMODRAFT_437826</name>
</gene>
<dbReference type="InterPro" id="IPR000559">
    <property type="entry name" value="Formate_THF_ligase"/>
</dbReference>
<dbReference type="UniPathway" id="UPA00193"/>
<evidence type="ECO:0000313" key="7">
    <source>
        <dbReference type="EMBL" id="EFJ37206.1"/>
    </source>
</evidence>
<evidence type="ECO:0000313" key="8">
    <source>
        <dbReference type="Proteomes" id="UP000001514"/>
    </source>
</evidence>
<dbReference type="FunFam" id="3.10.410.10:FF:000001">
    <property type="entry name" value="Putative formate--tetrahydrofolate ligase"/>
    <property type="match status" value="1"/>
</dbReference>
<dbReference type="CDD" id="cd00477">
    <property type="entry name" value="FTHFS"/>
    <property type="match status" value="1"/>
</dbReference>
<dbReference type="Gramene" id="EFJ37206">
    <property type="protein sequence ID" value="EFJ37206"/>
    <property type="gene ID" value="SELMODRAFT_437826"/>
</dbReference>
<organism evidence="8">
    <name type="scientific">Selaginella moellendorffii</name>
    <name type="common">Spikemoss</name>
    <dbReference type="NCBI Taxonomy" id="88036"/>
    <lineage>
        <taxon>Eukaryota</taxon>
        <taxon>Viridiplantae</taxon>
        <taxon>Streptophyta</taxon>
        <taxon>Embryophyta</taxon>
        <taxon>Tracheophyta</taxon>
        <taxon>Lycopodiopsida</taxon>
        <taxon>Selaginellales</taxon>
        <taxon>Selaginellaceae</taxon>
        <taxon>Selaginella</taxon>
    </lineage>
</organism>
<keyword evidence="8" id="KW-1185">Reference proteome</keyword>
<dbReference type="Proteomes" id="UP000001514">
    <property type="component" value="Unassembled WGS sequence"/>
</dbReference>
<dbReference type="EMBL" id="GL377566">
    <property type="protein sequence ID" value="EFJ37206.1"/>
    <property type="molecule type" value="Genomic_DNA"/>
</dbReference>
<protein>
    <recommendedName>
        <fullName evidence="2">formate--tetrahydrofolate ligase</fullName>
        <ecNumber evidence="2">6.3.4.3</ecNumber>
    </recommendedName>
</protein>
<dbReference type="InParanoid" id="D8QR88"/>
<dbReference type="Gene3D" id="3.10.410.10">
    <property type="entry name" value="Formyltetrahydrofolate synthetase, domain 3"/>
    <property type="match status" value="1"/>
</dbReference>
<dbReference type="eggNOG" id="ENOG502QSVW">
    <property type="taxonomic scope" value="Eukaryota"/>
</dbReference>
<reference evidence="7 8" key="1">
    <citation type="journal article" date="2011" name="Science">
        <title>The Selaginella genome identifies genetic changes associated with the evolution of vascular plants.</title>
        <authorList>
            <person name="Banks J.A."/>
            <person name="Nishiyama T."/>
            <person name="Hasebe M."/>
            <person name="Bowman J.L."/>
            <person name="Gribskov M."/>
            <person name="dePamphilis C."/>
            <person name="Albert V.A."/>
            <person name="Aono N."/>
            <person name="Aoyama T."/>
            <person name="Ambrose B.A."/>
            <person name="Ashton N.W."/>
            <person name="Axtell M.J."/>
            <person name="Barker E."/>
            <person name="Barker M.S."/>
            <person name="Bennetzen J.L."/>
            <person name="Bonawitz N.D."/>
            <person name="Chapple C."/>
            <person name="Cheng C."/>
            <person name="Correa L.G."/>
            <person name="Dacre M."/>
            <person name="DeBarry J."/>
            <person name="Dreyer I."/>
            <person name="Elias M."/>
            <person name="Engstrom E.M."/>
            <person name="Estelle M."/>
            <person name="Feng L."/>
            <person name="Finet C."/>
            <person name="Floyd S.K."/>
            <person name="Frommer W.B."/>
            <person name="Fujita T."/>
            <person name="Gramzow L."/>
            <person name="Gutensohn M."/>
            <person name="Harholt J."/>
            <person name="Hattori M."/>
            <person name="Heyl A."/>
            <person name="Hirai T."/>
            <person name="Hiwatashi Y."/>
            <person name="Ishikawa M."/>
            <person name="Iwata M."/>
            <person name="Karol K.G."/>
            <person name="Koehler B."/>
            <person name="Kolukisaoglu U."/>
            <person name="Kubo M."/>
            <person name="Kurata T."/>
            <person name="Lalonde S."/>
            <person name="Li K."/>
            <person name="Li Y."/>
            <person name="Litt A."/>
            <person name="Lyons E."/>
            <person name="Manning G."/>
            <person name="Maruyama T."/>
            <person name="Michael T.P."/>
            <person name="Mikami K."/>
            <person name="Miyazaki S."/>
            <person name="Morinaga S."/>
            <person name="Murata T."/>
            <person name="Mueller-Roeber B."/>
            <person name="Nelson D.R."/>
            <person name="Obara M."/>
            <person name="Oguri Y."/>
            <person name="Olmstead R.G."/>
            <person name="Onodera N."/>
            <person name="Petersen B.L."/>
            <person name="Pils B."/>
            <person name="Prigge M."/>
            <person name="Rensing S.A."/>
            <person name="Riano-Pachon D.M."/>
            <person name="Roberts A.W."/>
            <person name="Sato Y."/>
            <person name="Scheller H.V."/>
            <person name="Schulz B."/>
            <person name="Schulz C."/>
            <person name="Shakirov E.V."/>
            <person name="Shibagaki N."/>
            <person name="Shinohara N."/>
            <person name="Shippen D.E."/>
            <person name="Soerensen I."/>
            <person name="Sotooka R."/>
            <person name="Sugimoto N."/>
            <person name="Sugita M."/>
            <person name="Sumikawa N."/>
            <person name="Tanurdzic M."/>
            <person name="Theissen G."/>
            <person name="Ulvskov P."/>
            <person name="Wakazuki S."/>
            <person name="Weng J.K."/>
            <person name="Willats W.W."/>
            <person name="Wipf D."/>
            <person name="Wolf P.G."/>
            <person name="Yang L."/>
            <person name="Zimmer A.D."/>
            <person name="Zhu Q."/>
            <person name="Mitros T."/>
            <person name="Hellsten U."/>
            <person name="Loque D."/>
            <person name="Otillar R."/>
            <person name="Salamov A."/>
            <person name="Schmutz J."/>
            <person name="Shapiro H."/>
            <person name="Lindquist E."/>
            <person name="Lucas S."/>
            <person name="Rokhsar D."/>
            <person name="Grigoriev I.V."/>
        </authorList>
    </citation>
    <scope>NUCLEOTIDE SEQUENCE [LARGE SCALE GENOMIC DNA]</scope>
</reference>
<dbReference type="KEGG" id="smo:SELMODRAFT_437826"/>
<dbReference type="SUPFAM" id="SSF52540">
    <property type="entry name" value="P-loop containing nucleoside triphosphate hydrolases"/>
    <property type="match status" value="1"/>
</dbReference>
<dbReference type="PROSITE" id="PS00722">
    <property type="entry name" value="FTHFS_2"/>
    <property type="match status" value="1"/>
</dbReference>
<dbReference type="Pfam" id="PF01268">
    <property type="entry name" value="FTHFS"/>
    <property type="match status" value="1"/>
</dbReference>
<dbReference type="FunFam" id="3.40.50.300:FF:001123">
    <property type="entry name" value="C-1-tetrahydrofolate synthase, cytoplasmic isoform X2"/>
    <property type="match status" value="1"/>
</dbReference>
<proteinExistence type="inferred from homology"/>
<sequence length="651" mass="69611">MAPPTSSSPRKLEIVNPVPADIDIAQSVDPLPIASIAQDLGALARPGSPQEPSRWILRRGGRDYADAAGRGQIDHHCWARASHGGSSRKEGSLARTDISSRSSLARTWLLKLAKLQSVVVVACLRQPSQGPTFGIKGGAAGGGYSQVIPMEEFNLHLTGDIHAITAANNLLSAAIDARMFHENTQSDKALFNRLCPADKEGKRSFAKVMYSRLKKLGIEKTDPNQLTAEETKKFARLDIDPATITWKRVMDVNDRFLRKITVGQGPEEKGMTRETGFDISVASEIMAVLALTTSLADMRSRLGKMVIGSSKAGDPVTADDLGVGGALTVLMKDAIHPTLMQTLEGTPVFVHAGPFANIAHGNSSIVADQIALKLVGPEGFVITEAGFGADIGCEKFMDIKCRYSGLRPQCAVIVATVRALKMHGGGPAVVAGKPLDAAYKSENLELVRAGCSNLVKHIENTRSYGVNVVVGINVFATDTEAELAAVKSIALDAGAFDAVLCTHYASGGEGAVELGYAVQRACERHSAPLKFLYPLEVSIKEKIEAIAKFYGADNVEYESEAEAKIELYTRQGFSQLPICMAKTQYSFSHDPSLKGVPKGFTLPIRDVRASVGAGFIYPLVGAMSTMPGLPTRPCFYDIDLDIESGKVLGLS</sequence>
<dbReference type="GO" id="GO:0035999">
    <property type="term" value="P:tetrahydrofolate interconversion"/>
    <property type="evidence" value="ECO:0007669"/>
    <property type="project" value="UniProtKB-UniPathway"/>
</dbReference>
<evidence type="ECO:0000256" key="6">
    <source>
        <dbReference type="ARBA" id="ARBA00022840"/>
    </source>
</evidence>
<comment type="pathway">
    <text evidence="1">One-carbon metabolism; tetrahydrofolate interconversion.</text>
</comment>
<dbReference type="GO" id="GO:0005524">
    <property type="term" value="F:ATP binding"/>
    <property type="evidence" value="ECO:0007669"/>
    <property type="project" value="UniProtKB-KW"/>
</dbReference>
<dbReference type="EC" id="6.3.4.3" evidence="2"/>
<dbReference type="GO" id="GO:0004329">
    <property type="term" value="F:formate-tetrahydrofolate ligase activity"/>
    <property type="evidence" value="ECO:0007669"/>
    <property type="project" value="UniProtKB-EC"/>
</dbReference>
<evidence type="ECO:0000256" key="5">
    <source>
        <dbReference type="ARBA" id="ARBA00022741"/>
    </source>
</evidence>
<dbReference type="STRING" id="88036.D8QR88"/>
<keyword evidence="5" id="KW-0547">Nucleotide-binding</keyword>
<dbReference type="HAMAP" id="MF_01543">
    <property type="entry name" value="FTHFS"/>
    <property type="match status" value="1"/>
</dbReference>
<dbReference type="InterPro" id="IPR020628">
    <property type="entry name" value="Formate_THF_ligase_CS"/>
</dbReference>
<dbReference type="FunFam" id="3.30.1510.10:FF:000003">
    <property type="entry name" value="Formate--tetrahydrofolate ligase"/>
    <property type="match status" value="1"/>
</dbReference>
<evidence type="ECO:0000256" key="4">
    <source>
        <dbReference type="ARBA" id="ARBA00022598"/>
    </source>
</evidence>
<dbReference type="Gene3D" id="3.30.1510.10">
    <property type="entry name" value="Domain 2, N(10)-formyltetrahydrofolate synthetase"/>
    <property type="match status" value="1"/>
</dbReference>